<name>A0A948TDR9_9BACT</name>
<dbReference type="Gene3D" id="3.20.20.140">
    <property type="entry name" value="Metal-dependent hydrolases"/>
    <property type="match status" value="1"/>
</dbReference>
<sequence>MKDKDTVDFISAIHISIGIHPWYVTADDIEEQTEWIKQTAINDKRVIAIGECGTDKLCNTDMNLQYEAFCNCITLSEELKLPLIIHSVKTSNEIIRLRKSIKPKQAWIIHGFRGKPEQALQYINNGLYLSFGKLYNTESIKITPHDRLLFETDEHSGNIIEIITNAAKTLDIPTDKIQNIASENAKRLFFNR</sequence>
<dbReference type="EMBL" id="JAHLFW010000102">
    <property type="protein sequence ID" value="MBU3839064.1"/>
    <property type="molecule type" value="Genomic_DNA"/>
</dbReference>
<dbReference type="PANTHER" id="PTHR46124">
    <property type="entry name" value="D-AMINOACYL-TRNA DEACYLASE"/>
    <property type="match status" value="1"/>
</dbReference>
<dbReference type="AlphaFoldDB" id="A0A948TDR9"/>
<keyword evidence="1" id="KW-0378">Hydrolase</keyword>
<evidence type="ECO:0000313" key="2">
    <source>
        <dbReference type="Proteomes" id="UP000783796"/>
    </source>
</evidence>
<accession>A0A948TDR9</accession>
<organism evidence="1 2">
    <name type="scientific">Candidatus Phocaeicola faecigallinarum</name>
    <dbReference type="NCBI Taxonomy" id="2838732"/>
    <lineage>
        <taxon>Bacteria</taxon>
        <taxon>Pseudomonadati</taxon>
        <taxon>Bacteroidota</taxon>
        <taxon>Bacteroidia</taxon>
        <taxon>Bacteroidales</taxon>
        <taxon>Bacteroidaceae</taxon>
        <taxon>Phocaeicola</taxon>
    </lineage>
</organism>
<protein>
    <submittedName>
        <fullName evidence="1">TatD family hydrolase</fullName>
    </submittedName>
</protein>
<proteinExistence type="predicted"/>
<dbReference type="InterPro" id="IPR001130">
    <property type="entry name" value="TatD-like"/>
</dbReference>
<dbReference type="Proteomes" id="UP000783796">
    <property type="component" value="Unassembled WGS sequence"/>
</dbReference>
<dbReference type="GO" id="GO:0016788">
    <property type="term" value="F:hydrolase activity, acting on ester bonds"/>
    <property type="evidence" value="ECO:0007669"/>
    <property type="project" value="InterPro"/>
</dbReference>
<dbReference type="PANTHER" id="PTHR46124:SF2">
    <property type="entry name" value="D-AMINOACYL-TRNA DEACYLASE"/>
    <property type="match status" value="1"/>
</dbReference>
<dbReference type="Pfam" id="PF01026">
    <property type="entry name" value="TatD_DNase"/>
    <property type="match status" value="1"/>
</dbReference>
<comment type="caution">
    <text evidence="1">The sequence shown here is derived from an EMBL/GenBank/DDBJ whole genome shotgun (WGS) entry which is preliminary data.</text>
</comment>
<reference evidence="1" key="2">
    <citation type="submission" date="2021-04" db="EMBL/GenBank/DDBJ databases">
        <authorList>
            <person name="Gilroy R."/>
        </authorList>
    </citation>
    <scope>NUCLEOTIDE SEQUENCE</scope>
    <source>
        <strain evidence="1">G4-2901</strain>
    </source>
</reference>
<evidence type="ECO:0000313" key="1">
    <source>
        <dbReference type="EMBL" id="MBU3839064.1"/>
    </source>
</evidence>
<reference evidence="1" key="1">
    <citation type="journal article" date="2021" name="PeerJ">
        <title>Extensive microbial diversity within the chicken gut microbiome revealed by metagenomics and culture.</title>
        <authorList>
            <person name="Gilroy R."/>
            <person name="Ravi A."/>
            <person name="Getino M."/>
            <person name="Pursley I."/>
            <person name="Horton D.L."/>
            <person name="Alikhan N.F."/>
            <person name="Baker D."/>
            <person name="Gharbi K."/>
            <person name="Hall N."/>
            <person name="Watson M."/>
            <person name="Adriaenssens E.M."/>
            <person name="Foster-Nyarko E."/>
            <person name="Jarju S."/>
            <person name="Secka A."/>
            <person name="Antonio M."/>
            <person name="Oren A."/>
            <person name="Chaudhuri R.R."/>
            <person name="La Ragione R."/>
            <person name="Hildebrand F."/>
            <person name="Pallen M.J."/>
        </authorList>
    </citation>
    <scope>NUCLEOTIDE SEQUENCE</scope>
    <source>
        <strain evidence="1">G4-2901</strain>
    </source>
</reference>
<gene>
    <name evidence="1" type="ORF">H9777_12300</name>
</gene>
<dbReference type="SUPFAM" id="SSF51556">
    <property type="entry name" value="Metallo-dependent hydrolases"/>
    <property type="match status" value="1"/>
</dbReference>
<dbReference type="InterPro" id="IPR032466">
    <property type="entry name" value="Metal_Hydrolase"/>
</dbReference>